<accession>H0R2Y9</accession>
<evidence type="ECO:0000256" key="2">
    <source>
        <dbReference type="SAM" id="SignalP"/>
    </source>
</evidence>
<evidence type="ECO:0000256" key="1">
    <source>
        <dbReference type="SAM" id="Phobius"/>
    </source>
</evidence>
<keyword evidence="1" id="KW-1133">Transmembrane helix</keyword>
<dbReference type="eggNOG" id="ENOG5032KPU">
    <property type="taxonomic scope" value="Bacteria"/>
</dbReference>
<gene>
    <name evidence="3" type="ORF">GOEFS_086_00090</name>
</gene>
<keyword evidence="1" id="KW-0812">Transmembrane</keyword>
<evidence type="ECO:0000313" key="4">
    <source>
        <dbReference type="Proteomes" id="UP000035034"/>
    </source>
</evidence>
<name>H0R2Y9_9ACTN</name>
<keyword evidence="4" id="KW-1185">Reference proteome</keyword>
<reference evidence="3 4" key="1">
    <citation type="submission" date="2011-12" db="EMBL/GenBank/DDBJ databases">
        <title>Whole genome shotgun sequence of Gordonia effusa NBRC 100432.</title>
        <authorList>
            <person name="Yoshida I."/>
            <person name="Takarada H."/>
            <person name="Hosoyama A."/>
            <person name="Tsuchikane K."/>
            <person name="Katsumata H."/>
            <person name="Yamazaki S."/>
            <person name="Fujita N."/>
        </authorList>
    </citation>
    <scope>NUCLEOTIDE SEQUENCE [LARGE SCALE GENOMIC DNA]</scope>
    <source>
        <strain evidence="3 4">NBRC 100432</strain>
    </source>
</reference>
<feature type="signal peptide" evidence="2">
    <location>
        <begin position="1"/>
        <end position="45"/>
    </location>
</feature>
<keyword evidence="1" id="KW-0472">Membrane</keyword>
<keyword evidence="2" id="KW-0732">Signal</keyword>
<dbReference type="Proteomes" id="UP000035034">
    <property type="component" value="Unassembled WGS sequence"/>
</dbReference>
<dbReference type="STRING" id="1077974.GOEFS_086_00090"/>
<evidence type="ECO:0000313" key="3">
    <source>
        <dbReference type="EMBL" id="GAB19440.1"/>
    </source>
</evidence>
<feature type="transmembrane region" description="Helical" evidence="1">
    <location>
        <begin position="92"/>
        <end position="111"/>
    </location>
</feature>
<feature type="chain" id="PRO_5003538149" evidence="2">
    <location>
        <begin position="46"/>
        <end position="331"/>
    </location>
</feature>
<dbReference type="AlphaFoldDB" id="H0R2Y9"/>
<dbReference type="EMBL" id="BAEH01000086">
    <property type="protein sequence ID" value="GAB19440.1"/>
    <property type="molecule type" value="Genomic_DNA"/>
</dbReference>
<organism evidence="3 4">
    <name type="scientific">Gordonia effusa NBRC 100432</name>
    <dbReference type="NCBI Taxonomy" id="1077974"/>
    <lineage>
        <taxon>Bacteria</taxon>
        <taxon>Bacillati</taxon>
        <taxon>Actinomycetota</taxon>
        <taxon>Actinomycetes</taxon>
        <taxon>Mycobacteriales</taxon>
        <taxon>Gordoniaceae</taxon>
        <taxon>Gordonia</taxon>
    </lineage>
</organism>
<protein>
    <submittedName>
        <fullName evidence="3">Uncharacterized protein</fullName>
    </submittedName>
</protein>
<proteinExistence type="predicted"/>
<comment type="caution">
    <text evidence="3">The sequence shown here is derived from an EMBL/GenBank/DDBJ whole genome shotgun (WGS) entry which is preliminary data.</text>
</comment>
<sequence length="331" mass="34226">MVAMTHRIHRSSRRTSVTSPGVRGLLTSAFTVTALALAAPNTAYAADPDCAELSENLRRLCDSAEGVETAWREGAESSGGSSGLGSWFSDHAGMICLLLGIAIAITVTVTIRKGNAEDREQATAAEAARGRALAAADLARRQTEAEQAALAQLPPRSEFDPLGLGLPAPAVQVPAVTGPPTDPQDLARYGALGAVVPWTPGTALATVMTRAGSIAPAQRAFAEACELGRLGETDPETGAFTPAASVVRVEPTGDEGDAALVIRPASVLVGGTEIDKVRTLLERTARVRHAGPAARIHASGEWVVVLSNRDLAALDQNSGPAASSDSDDEDW</sequence>